<feature type="region of interest" description="Disordered" evidence="1">
    <location>
        <begin position="1"/>
        <end position="23"/>
    </location>
</feature>
<dbReference type="Pfam" id="PF01471">
    <property type="entry name" value="PG_binding_1"/>
    <property type="match status" value="1"/>
</dbReference>
<evidence type="ECO:0000313" key="3">
    <source>
        <dbReference type="EMBL" id="MBE1160364.1"/>
    </source>
</evidence>
<feature type="domain" description="Peptidoglycan binding-like" evidence="2">
    <location>
        <begin position="24"/>
        <end position="84"/>
    </location>
</feature>
<dbReference type="Gene3D" id="1.10.101.10">
    <property type="entry name" value="PGBD-like superfamily/PGBD"/>
    <property type="match status" value="1"/>
</dbReference>
<dbReference type="EMBL" id="JACZZA010000003">
    <property type="protein sequence ID" value="MBE1160364.1"/>
    <property type="molecule type" value="Genomic_DNA"/>
</dbReference>
<accession>A0ABR9G8H7</accession>
<dbReference type="InterPro" id="IPR002477">
    <property type="entry name" value="Peptidoglycan-bd-like"/>
</dbReference>
<dbReference type="Proteomes" id="UP000651010">
    <property type="component" value="Unassembled WGS sequence"/>
</dbReference>
<name>A0ABR9G8H7_9GAMM</name>
<evidence type="ECO:0000259" key="2">
    <source>
        <dbReference type="Pfam" id="PF01471"/>
    </source>
</evidence>
<gene>
    <name evidence="3" type="ORF">IGX34_08180</name>
</gene>
<organism evidence="3 4">
    <name type="scientific">Dyella acidiphila</name>
    <dbReference type="NCBI Taxonomy" id="2775866"/>
    <lineage>
        <taxon>Bacteria</taxon>
        <taxon>Pseudomonadati</taxon>
        <taxon>Pseudomonadota</taxon>
        <taxon>Gammaproteobacteria</taxon>
        <taxon>Lysobacterales</taxon>
        <taxon>Rhodanobacteraceae</taxon>
        <taxon>Dyella</taxon>
    </lineage>
</organism>
<protein>
    <submittedName>
        <fullName evidence="3">Peptidoglycan-binding protein</fullName>
    </submittedName>
</protein>
<dbReference type="InterPro" id="IPR036365">
    <property type="entry name" value="PGBD-like_sf"/>
</dbReference>
<evidence type="ECO:0000313" key="4">
    <source>
        <dbReference type="Proteomes" id="UP000651010"/>
    </source>
</evidence>
<reference evidence="3 4" key="1">
    <citation type="submission" date="2020-09" db="EMBL/GenBank/DDBJ databases">
        <title>Dyella sp. 7MK23 isolated from forest soil.</title>
        <authorList>
            <person name="Fu J."/>
        </authorList>
    </citation>
    <scope>NUCLEOTIDE SEQUENCE [LARGE SCALE GENOMIC DNA]</scope>
    <source>
        <strain evidence="3 4">7MK23</strain>
    </source>
</reference>
<dbReference type="SUPFAM" id="SSF47090">
    <property type="entry name" value="PGBD-like"/>
    <property type="match status" value="1"/>
</dbReference>
<feature type="compositionally biased region" description="Polar residues" evidence="1">
    <location>
        <begin position="1"/>
        <end position="10"/>
    </location>
</feature>
<sequence length="119" mass="13518">MQGRSITSAQDPHLPHAPLKPGEQGELIRQLQQHLAVLGYHDIDGPLRIDGVFGEYTRHAVEAFQYDYGLKASGIVDQLTWTALKHAKCAHRSFEQRRHSRAAAYEASLYKPGYPLRRR</sequence>
<evidence type="ECO:0000256" key="1">
    <source>
        <dbReference type="SAM" id="MobiDB-lite"/>
    </source>
</evidence>
<comment type="caution">
    <text evidence="3">The sequence shown here is derived from an EMBL/GenBank/DDBJ whole genome shotgun (WGS) entry which is preliminary data.</text>
</comment>
<dbReference type="InterPro" id="IPR036366">
    <property type="entry name" value="PGBDSf"/>
</dbReference>
<dbReference type="RefSeq" id="WP_192555215.1">
    <property type="nucleotide sequence ID" value="NZ_JACZZA010000003.1"/>
</dbReference>
<proteinExistence type="predicted"/>
<keyword evidence="4" id="KW-1185">Reference proteome</keyword>